<dbReference type="Pfam" id="PF19404">
    <property type="entry name" value="DUF5977"/>
    <property type="match status" value="1"/>
</dbReference>
<evidence type="ECO:0000259" key="1">
    <source>
        <dbReference type="Pfam" id="PF19404"/>
    </source>
</evidence>
<dbReference type="InterPro" id="IPR046020">
    <property type="entry name" value="DUF5977"/>
</dbReference>
<evidence type="ECO:0000313" key="2">
    <source>
        <dbReference type="EMBL" id="MVM35291.1"/>
    </source>
</evidence>
<sequence length="683" mass="75500">MIDPLKTGLVFLPVQFSRNKIEHVLDAADTSLVSRTGLRYFLEALVPTSPGSTTFKRLVKMPGAEKPPRTEFGSTVYEGAFFRLDELLDGFLEYQKPTAETVDMCIISSLTMPYMLRESILNNGALLAGSSKELQNQWILKAGLSDLDFATWGDVFFTTYMSQQRPFLTWQLDNKVIGEQQPEYLFYLLNMSPTPATIRRRVEITYTDGTEETLDKGLLSGGQTYQVVCVPTGAKALGLLGGAKTVASYRVWLTDGERNRLSEVRSYTLDRKYRGQERWILYSNSLGGWDTLRLTGAGSETLETLRTMAAMERPAGAAADFSELKVVHVEGKQTLSVSTGFFERFAAQQLKCLDELLLSQNIYLLSNKGHQALELLTTSLVDAEDGADLVARSFTFQVAAPILNFSSLPVASPAPARPTGWKGIGVIQVLDEFGKRTGNGRPLKFQKYYLDDATIYKPLTEKPNQPGDPDYIASLPLPGITAGSTPYPSQAISRATTYKRSTCTGGNIGEAALVVIAAGKYGSEIGQAEADARAEAEYTSKNTQAYADQYGSCTVAPELYTLAVPAGQWHYRVNDGNRFETEWYQYGSSDPKIGNTWDLQGQNRAFVYPRYSNDLNFPVYSSDWRFIVYGTASSSVNVKIYQNGTLRYNADVAMNSDGYAYLGLSALLTLASMDKLYFKATQL</sequence>
<dbReference type="RefSeq" id="WP_157590104.1">
    <property type="nucleotide sequence ID" value="NZ_WPIN01000022.1"/>
</dbReference>
<dbReference type="AlphaFoldDB" id="A0A7K1SNE1"/>
<gene>
    <name evidence="2" type="ORF">GO755_35040</name>
</gene>
<evidence type="ECO:0000313" key="3">
    <source>
        <dbReference type="Proteomes" id="UP000436006"/>
    </source>
</evidence>
<reference evidence="2 3" key="1">
    <citation type="submission" date="2019-12" db="EMBL/GenBank/DDBJ databases">
        <title>Spirosoma sp. HMF4905 genome sequencing and assembly.</title>
        <authorList>
            <person name="Kang H."/>
            <person name="Cha I."/>
            <person name="Kim H."/>
            <person name="Joh K."/>
        </authorList>
    </citation>
    <scope>NUCLEOTIDE SEQUENCE [LARGE SCALE GENOMIC DNA]</scope>
    <source>
        <strain evidence="2 3">HMF4905</strain>
    </source>
</reference>
<keyword evidence="3" id="KW-1185">Reference proteome</keyword>
<accession>A0A7K1SNE1</accession>
<comment type="caution">
    <text evidence="2">The sequence shown here is derived from an EMBL/GenBank/DDBJ whole genome shotgun (WGS) entry which is preliminary data.</text>
</comment>
<dbReference type="EMBL" id="WPIN01000022">
    <property type="protein sequence ID" value="MVM35291.1"/>
    <property type="molecule type" value="Genomic_DNA"/>
</dbReference>
<dbReference type="Proteomes" id="UP000436006">
    <property type="component" value="Unassembled WGS sequence"/>
</dbReference>
<proteinExistence type="predicted"/>
<organism evidence="2 3">
    <name type="scientific">Spirosoma arboris</name>
    <dbReference type="NCBI Taxonomy" id="2682092"/>
    <lineage>
        <taxon>Bacteria</taxon>
        <taxon>Pseudomonadati</taxon>
        <taxon>Bacteroidota</taxon>
        <taxon>Cytophagia</taxon>
        <taxon>Cytophagales</taxon>
        <taxon>Cytophagaceae</taxon>
        <taxon>Spirosoma</taxon>
    </lineage>
</organism>
<name>A0A7K1SNE1_9BACT</name>
<feature type="domain" description="DUF5977" evidence="1">
    <location>
        <begin position="487"/>
        <end position="554"/>
    </location>
</feature>
<protein>
    <recommendedName>
        <fullName evidence="1">DUF5977 domain-containing protein</fullName>
    </recommendedName>
</protein>